<dbReference type="KEGG" id="nnu:104589009"/>
<dbReference type="OrthoDB" id="1734516at2759"/>
<dbReference type="Proteomes" id="UP000189703">
    <property type="component" value="Unplaced"/>
</dbReference>
<dbReference type="eggNOG" id="KOG1384">
    <property type="taxonomic scope" value="Eukaryota"/>
</dbReference>
<dbReference type="AlphaFoldDB" id="A0A1U7YY13"/>
<reference evidence="2" key="1">
    <citation type="submission" date="2025-08" db="UniProtKB">
        <authorList>
            <consortium name="RefSeq"/>
        </authorList>
    </citation>
    <scope>IDENTIFICATION</scope>
</reference>
<evidence type="ECO:0000313" key="2">
    <source>
        <dbReference type="RefSeq" id="XP_010245473.1"/>
    </source>
</evidence>
<sequence>MDRFLRAKAAAPEDEETLVILLEEAIEEIKVNTYTLARCQLQKIYRLKEMLRRKMHCLDAIGVFLKHDKEAEEAWEKLVAGPGTNIVRHFFYKAEDHTPTAFATTATIKAAIMGKATTTVLVGGR</sequence>
<dbReference type="RefSeq" id="XP_010245473.1">
    <property type="nucleotide sequence ID" value="XM_010247171.1"/>
</dbReference>
<dbReference type="STRING" id="4432.A0A1U7YY13"/>
<protein>
    <submittedName>
        <fullName evidence="2">Adenylate isopentenyltransferase 3, chloroplastic-like</fullName>
    </submittedName>
</protein>
<gene>
    <name evidence="2" type="primary">LOC104589009</name>
</gene>
<dbReference type="GeneID" id="104589009"/>
<organism evidence="1 2">
    <name type="scientific">Nelumbo nucifera</name>
    <name type="common">Sacred lotus</name>
    <dbReference type="NCBI Taxonomy" id="4432"/>
    <lineage>
        <taxon>Eukaryota</taxon>
        <taxon>Viridiplantae</taxon>
        <taxon>Streptophyta</taxon>
        <taxon>Embryophyta</taxon>
        <taxon>Tracheophyta</taxon>
        <taxon>Spermatophyta</taxon>
        <taxon>Magnoliopsida</taxon>
        <taxon>Proteales</taxon>
        <taxon>Nelumbonaceae</taxon>
        <taxon>Nelumbo</taxon>
    </lineage>
</organism>
<proteinExistence type="predicted"/>
<accession>A0A1U7YY13</accession>
<keyword evidence="1" id="KW-1185">Reference proteome</keyword>
<name>A0A1U7YY13_NELNU</name>
<evidence type="ECO:0000313" key="1">
    <source>
        <dbReference type="Proteomes" id="UP000189703"/>
    </source>
</evidence>
<dbReference type="Gene3D" id="3.40.50.300">
    <property type="entry name" value="P-loop containing nucleotide triphosphate hydrolases"/>
    <property type="match status" value="1"/>
</dbReference>
<dbReference type="InterPro" id="IPR027417">
    <property type="entry name" value="P-loop_NTPase"/>
</dbReference>
<dbReference type="Gene3D" id="1.10.287.890">
    <property type="entry name" value="Crystal structure of tRNA isopentenylpyrophosphate transferase (bh2366) domain"/>
    <property type="match status" value="1"/>
</dbReference>